<comment type="subcellular location">
    <subcellularLocation>
        <location evidence="1">Cell membrane</location>
        <topology evidence="1">Multi-pass membrane protein</topology>
    </subcellularLocation>
</comment>
<accession>A0A4Q2R9B8</accession>
<evidence type="ECO:0000256" key="3">
    <source>
        <dbReference type="ARBA" id="ARBA00022475"/>
    </source>
</evidence>
<dbReference type="GO" id="GO:0016887">
    <property type="term" value="F:ATP hydrolysis activity"/>
    <property type="evidence" value="ECO:0007669"/>
    <property type="project" value="InterPro"/>
</dbReference>
<dbReference type="InterPro" id="IPR051120">
    <property type="entry name" value="ABC_AA/LPS_Transport"/>
</dbReference>
<feature type="transmembrane region" description="Helical" evidence="10">
    <location>
        <begin position="12"/>
        <end position="35"/>
    </location>
</feature>
<dbReference type="AlphaFoldDB" id="A0A4Q2R9B8"/>
<dbReference type="InterPro" id="IPR003439">
    <property type="entry name" value="ABC_transporter-like_ATP-bd"/>
</dbReference>
<dbReference type="InterPro" id="IPR001851">
    <property type="entry name" value="ABC_transp_permease"/>
</dbReference>
<reference evidence="12 13" key="2">
    <citation type="submission" date="2019-02" db="EMBL/GenBank/DDBJ databases">
        <title>'Lichenibacterium ramalinii' gen. nov. sp. nov., 'Lichenibacterium minor' gen. nov. sp. nov.</title>
        <authorList>
            <person name="Pankratov T."/>
        </authorList>
    </citation>
    <scope>NUCLEOTIDE SEQUENCE [LARGE SCALE GENOMIC DNA]</scope>
    <source>
        <strain evidence="12 13">RmlP001</strain>
    </source>
</reference>
<organism evidence="12 13">
    <name type="scientific">Lichenibacterium ramalinae</name>
    <dbReference type="NCBI Taxonomy" id="2316527"/>
    <lineage>
        <taxon>Bacteria</taxon>
        <taxon>Pseudomonadati</taxon>
        <taxon>Pseudomonadota</taxon>
        <taxon>Alphaproteobacteria</taxon>
        <taxon>Hyphomicrobiales</taxon>
        <taxon>Lichenihabitantaceae</taxon>
        <taxon>Lichenibacterium</taxon>
    </lineage>
</organism>
<evidence type="ECO:0000313" key="12">
    <source>
        <dbReference type="EMBL" id="RYB02104.1"/>
    </source>
</evidence>
<sequence>MAPRASAVPHRLGGTLAYAAFALLAAVLAGALPLSGYALNILMQATTYAVSVIGLTVVLGLCGQINLAQAAFFGIGAYAVGLGTTAWGLDFWLCLGLGLGAALVLGGALGASTLRLGGHYLAMVTISFQQILTLVLVNWIPVTRGPDGVPGILRPAGLADGQRYLAFCILALAAVAYAVWRMPDTRLGRAMRAVRDNELAAGVVGVDVYRTKILAFAIGALLAGLGGGLFAGGFAYISPDQFTFAESVVFLTMALLGGVGSPAGAVIGTALLILLPEWLRFMKEIPGLYLALYGLAVILIIIFMPVGIWGFVGARLARFRKAAPAPDRAGDLVLARAAPGPHPALEVVGLAKHFGGLKAVDAIDFAVARGGVHALIGPNGSGKTTTLNLLSGLYVPTAGRIRIDGRDVTGLPPHARAAVGLGRTFQNIRLFRSMTALDNVIVGAERPDNPAGLADAGALEARARAALAFVGLEDRADEPVASFSYGHQRLVEIARALAGNPVLLLLDEPAAGLNASEKVALTALLRRMTAKGLTILIIDHDMTLVRDVADRITVLNFGRRIADGDAAAVLREPDVIAAYLGEDAGQGGAGRAEAASPRPDLAPV</sequence>
<feature type="transmembrane region" description="Helical" evidence="10">
    <location>
        <begin position="70"/>
        <end position="89"/>
    </location>
</feature>
<dbReference type="GO" id="GO:0005524">
    <property type="term" value="F:ATP binding"/>
    <property type="evidence" value="ECO:0007669"/>
    <property type="project" value="UniProtKB-KW"/>
</dbReference>
<dbReference type="InterPro" id="IPR032823">
    <property type="entry name" value="BCA_ABC_TP_C"/>
</dbReference>
<dbReference type="EMBL" id="QYBC01000023">
    <property type="protein sequence ID" value="RYB02104.1"/>
    <property type="molecule type" value="Genomic_DNA"/>
</dbReference>
<reference evidence="12 13" key="1">
    <citation type="submission" date="2018-09" db="EMBL/GenBank/DDBJ databases">
        <authorList>
            <person name="Grouzdev D.S."/>
            <person name="Krutkina M.S."/>
        </authorList>
    </citation>
    <scope>NUCLEOTIDE SEQUENCE [LARGE SCALE GENOMIC DNA]</scope>
    <source>
        <strain evidence="12 13">RmlP001</strain>
    </source>
</reference>
<dbReference type="OrthoDB" id="9805029at2"/>
<dbReference type="PANTHER" id="PTHR45772">
    <property type="entry name" value="CONSERVED COMPONENT OF ABC TRANSPORTER FOR NATURAL AMINO ACIDS-RELATED"/>
    <property type="match status" value="1"/>
</dbReference>
<keyword evidence="5" id="KW-0547">Nucleotide-binding</keyword>
<dbReference type="SMART" id="SM00382">
    <property type="entry name" value="AAA"/>
    <property type="match status" value="1"/>
</dbReference>
<keyword evidence="2" id="KW-0813">Transport</keyword>
<feature type="transmembrane region" description="Helical" evidence="10">
    <location>
        <begin position="287"/>
        <end position="312"/>
    </location>
</feature>
<evidence type="ECO:0000256" key="7">
    <source>
        <dbReference type="ARBA" id="ARBA00022989"/>
    </source>
</evidence>
<keyword evidence="4 10" id="KW-0812">Transmembrane</keyword>
<feature type="region of interest" description="Disordered" evidence="9">
    <location>
        <begin position="584"/>
        <end position="604"/>
    </location>
</feature>
<dbReference type="Proteomes" id="UP000289411">
    <property type="component" value="Unassembled WGS sequence"/>
</dbReference>
<dbReference type="FunFam" id="3.40.50.300:FF:000421">
    <property type="entry name" value="Branched-chain amino acid ABC transporter ATP-binding protein"/>
    <property type="match status" value="1"/>
</dbReference>
<evidence type="ECO:0000256" key="8">
    <source>
        <dbReference type="ARBA" id="ARBA00023136"/>
    </source>
</evidence>
<keyword evidence="8 10" id="KW-0472">Membrane</keyword>
<evidence type="ECO:0000259" key="11">
    <source>
        <dbReference type="PROSITE" id="PS50893"/>
    </source>
</evidence>
<protein>
    <submittedName>
        <fullName evidence="12">ATP-binding cassette domain-containing protein</fullName>
    </submittedName>
</protein>
<keyword evidence="6 12" id="KW-0067">ATP-binding</keyword>
<feature type="transmembrane region" description="Helical" evidence="10">
    <location>
        <begin position="121"/>
        <end position="141"/>
    </location>
</feature>
<keyword evidence="3" id="KW-1003">Cell membrane</keyword>
<gene>
    <name evidence="12" type="ORF">D3272_22545</name>
</gene>
<evidence type="ECO:0000256" key="9">
    <source>
        <dbReference type="SAM" id="MobiDB-lite"/>
    </source>
</evidence>
<dbReference type="PROSITE" id="PS50893">
    <property type="entry name" value="ABC_TRANSPORTER_2"/>
    <property type="match status" value="1"/>
</dbReference>
<dbReference type="GO" id="GO:0015658">
    <property type="term" value="F:branched-chain amino acid transmembrane transporter activity"/>
    <property type="evidence" value="ECO:0007669"/>
    <property type="project" value="InterPro"/>
</dbReference>
<evidence type="ECO:0000256" key="6">
    <source>
        <dbReference type="ARBA" id="ARBA00022840"/>
    </source>
</evidence>
<evidence type="ECO:0000256" key="5">
    <source>
        <dbReference type="ARBA" id="ARBA00022741"/>
    </source>
</evidence>
<dbReference type="Pfam" id="PF00005">
    <property type="entry name" value="ABC_tran"/>
    <property type="match status" value="1"/>
</dbReference>
<feature type="transmembrane region" description="Helical" evidence="10">
    <location>
        <begin position="95"/>
        <end position="114"/>
    </location>
</feature>
<dbReference type="CDD" id="cd06581">
    <property type="entry name" value="TM_PBP1_LivM_like"/>
    <property type="match status" value="1"/>
</dbReference>
<keyword evidence="13" id="KW-1185">Reference proteome</keyword>
<dbReference type="Gene3D" id="3.40.50.300">
    <property type="entry name" value="P-loop containing nucleotide triphosphate hydrolases"/>
    <property type="match status" value="1"/>
</dbReference>
<dbReference type="Pfam" id="PF02653">
    <property type="entry name" value="BPD_transp_2"/>
    <property type="match status" value="1"/>
</dbReference>
<feature type="transmembrane region" description="Helical" evidence="10">
    <location>
        <begin position="213"/>
        <end position="237"/>
    </location>
</feature>
<feature type="transmembrane region" description="Helical" evidence="10">
    <location>
        <begin position="41"/>
        <end position="63"/>
    </location>
</feature>
<feature type="transmembrane region" description="Helical" evidence="10">
    <location>
        <begin position="161"/>
        <end position="180"/>
    </location>
</feature>
<dbReference type="InterPro" id="IPR027417">
    <property type="entry name" value="P-loop_NTPase"/>
</dbReference>
<dbReference type="InterPro" id="IPR043428">
    <property type="entry name" value="LivM-like"/>
</dbReference>
<evidence type="ECO:0000256" key="1">
    <source>
        <dbReference type="ARBA" id="ARBA00004651"/>
    </source>
</evidence>
<dbReference type="Pfam" id="PF12399">
    <property type="entry name" value="BCA_ABC_TP_C"/>
    <property type="match status" value="1"/>
</dbReference>
<dbReference type="PANTHER" id="PTHR45772:SF1">
    <property type="entry name" value="ABC TRANSPORTER ATP-BINDING PROTEIN"/>
    <property type="match status" value="1"/>
</dbReference>
<evidence type="ECO:0000256" key="10">
    <source>
        <dbReference type="SAM" id="Phobius"/>
    </source>
</evidence>
<dbReference type="SUPFAM" id="SSF52540">
    <property type="entry name" value="P-loop containing nucleoside triphosphate hydrolases"/>
    <property type="match status" value="1"/>
</dbReference>
<comment type="caution">
    <text evidence="12">The sequence shown here is derived from an EMBL/GenBank/DDBJ whole genome shotgun (WGS) entry which is preliminary data.</text>
</comment>
<evidence type="ECO:0000313" key="13">
    <source>
        <dbReference type="Proteomes" id="UP000289411"/>
    </source>
</evidence>
<evidence type="ECO:0000256" key="4">
    <source>
        <dbReference type="ARBA" id="ARBA00022692"/>
    </source>
</evidence>
<name>A0A4Q2R9B8_9HYPH</name>
<proteinExistence type="predicted"/>
<dbReference type="GO" id="GO:0005886">
    <property type="term" value="C:plasma membrane"/>
    <property type="evidence" value="ECO:0007669"/>
    <property type="project" value="UniProtKB-SubCell"/>
</dbReference>
<evidence type="ECO:0000256" key="2">
    <source>
        <dbReference type="ARBA" id="ARBA00022448"/>
    </source>
</evidence>
<keyword evidence="7 10" id="KW-1133">Transmembrane helix</keyword>
<feature type="transmembrane region" description="Helical" evidence="10">
    <location>
        <begin position="249"/>
        <end position="275"/>
    </location>
</feature>
<feature type="domain" description="ABC transporter" evidence="11">
    <location>
        <begin position="345"/>
        <end position="582"/>
    </location>
</feature>
<dbReference type="CDD" id="cd03219">
    <property type="entry name" value="ABC_Mj1267_LivG_branched"/>
    <property type="match status" value="1"/>
</dbReference>
<dbReference type="InterPro" id="IPR003593">
    <property type="entry name" value="AAA+_ATPase"/>
</dbReference>
<dbReference type="RefSeq" id="WP_129221472.1">
    <property type="nucleotide sequence ID" value="NZ_QYBC01000023.1"/>
</dbReference>